<reference evidence="1" key="1">
    <citation type="submission" date="2023-03" db="EMBL/GenBank/DDBJ databases">
        <title>Chromosome-level genomes of two armyworms, Mythimna separata and Mythimna loreyi, provide insights into the biosynthesis and reception of sex pheromones.</title>
        <authorList>
            <person name="Zhao H."/>
        </authorList>
    </citation>
    <scope>NUCLEOTIDE SEQUENCE</scope>
    <source>
        <strain evidence="1">BeijingLab</strain>
    </source>
</reference>
<protein>
    <submittedName>
        <fullName evidence="1">Uncharacterized protein</fullName>
    </submittedName>
</protein>
<keyword evidence="2" id="KW-1185">Reference proteome</keyword>
<evidence type="ECO:0000313" key="2">
    <source>
        <dbReference type="Proteomes" id="UP001231649"/>
    </source>
</evidence>
<dbReference type="Proteomes" id="UP001231649">
    <property type="component" value="Chromosome 13"/>
</dbReference>
<organism evidence="1 2">
    <name type="scientific">Mythimna loreyi</name>
    <dbReference type="NCBI Taxonomy" id="667449"/>
    <lineage>
        <taxon>Eukaryota</taxon>
        <taxon>Metazoa</taxon>
        <taxon>Ecdysozoa</taxon>
        <taxon>Arthropoda</taxon>
        <taxon>Hexapoda</taxon>
        <taxon>Insecta</taxon>
        <taxon>Pterygota</taxon>
        <taxon>Neoptera</taxon>
        <taxon>Endopterygota</taxon>
        <taxon>Lepidoptera</taxon>
        <taxon>Glossata</taxon>
        <taxon>Ditrysia</taxon>
        <taxon>Noctuoidea</taxon>
        <taxon>Noctuidae</taxon>
        <taxon>Noctuinae</taxon>
        <taxon>Hadenini</taxon>
        <taxon>Mythimna</taxon>
    </lineage>
</organism>
<comment type="caution">
    <text evidence="1">The sequence shown here is derived from an EMBL/GenBank/DDBJ whole genome shotgun (WGS) entry which is preliminary data.</text>
</comment>
<name>A0ACC2QN11_9NEOP</name>
<dbReference type="EMBL" id="CM056789">
    <property type="protein sequence ID" value="KAJ8718576.1"/>
    <property type="molecule type" value="Genomic_DNA"/>
</dbReference>
<evidence type="ECO:0000313" key="1">
    <source>
        <dbReference type="EMBL" id="KAJ8718576.1"/>
    </source>
</evidence>
<proteinExistence type="predicted"/>
<accession>A0ACC2QN11</accession>
<sequence length="188" mass="21874">MLKTLTKAPGTMSNLKNKIKLPDKLKGTILKKWVTYWKNIVADYRQMLIDLRTDIQDEPFKAMKWTVGIGSLTLLSLNNPSELDFKDFLKRINNETVMISPDCLNPKTANHLWYLDTCYNQGTLKYYSLGIFSIMYTTDLNDSCDLYKAKCSYLQPTIMSLPSRIVDVGIMGQWWNLYIKTHDYDVNY</sequence>
<gene>
    <name evidence="1" type="ORF">PYW08_002813</name>
</gene>